<keyword evidence="2 5" id="KW-0689">Ribosomal protein</keyword>
<keyword evidence="3 5" id="KW-0687">Ribonucleoprotein</keyword>
<dbReference type="AlphaFoldDB" id="A0A143WNU6"/>
<keyword evidence="5 6" id="KW-0699">rRNA-binding</keyword>
<gene>
    <name evidence="5 7" type="primary">rplT</name>
    <name evidence="7" type="ORF">FVIR_TP00082</name>
</gene>
<dbReference type="PRINTS" id="PR00062">
    <property type="entry name" value="RIBOSOMALL20"/>
</dbReference>
<evidence type="ECO:0000256" key="3">
    <source>
        <dbReference type="ARBA" id="ARBA00023274"/>
    </source>
</evidence>
<keyword evidence="5 6" id="KW-0694">RNA-binding</keyword>
<organism evidence="7 8">
    <name type="scientific">Tremblaya princeps</name>
    <dbReference type="NCBI Taxonomy" id="189385"/>
    <lineage>
        <taxon>Bacteria</taxon>
        <taxon>Pseudomonadati</taxon>
        <taxon>Pseudomonadota</taxon>
        <taxon>Betaproteobacteria</taxon>
        <taxon>Candidatus Tremblayella</taxon>
    </lineage>
</organism>
<dbReference type="Pfam" id="PF00453">
    <property type="entry name" value="Ribosomal_L20"/>
    <property type="match status" value="1"/>
</dbReference>
<dbReference type="PATRIC" id="fig|189385.6.peg.98"/>
<dbReference type="GO" id="GO:0005840">
    <property type="term" value="C:ribosome"/>
    <property type="evidence" value="ECO:0007669"/>
    <property type="project" value="UniProtKB-KW"/>
</dbReference>
<dbReference type="PANTHER" id="PTHR10986">
    <property type="entry name" value="39S RIBOSOMAL PROTEIN L20"/>
    <property type="match status" value="1"/>
</dbReference>
<accession>A0A143WNU6</accession>
<dbReference type="SUPFAM" id="SSF74731">
    <property type="entry name" value="Ribosomal protein L20"/>
    <property type="match status" value="1"/>
</dbReference>
<evidence type="ECO:0000256" key="1">
    <source>
        <dbReference type="ARBA" id="ARBA00007698"/>
    </source>
</evidence>
<sequence>MPRVKRGVAARSRHRRTVRLARGYRGRRGSVYRVAMQALTKARQYAYSDRRLRKRYFRALWIMHIGIAAREAGTNYSAIMGRMARERHGMCRRTIAVITSQDGIAASSRAMMLQSDG</sequence>
<dbReference type="Gene3D" id="6.10.160.10">
    <property type="match status" value="1"/>
</dbReference>
<evidence type="ECO:0000256" key="4">
    <source>
        <dbReference type="ARBA" id="ARBA00035172"/>
    </source>
</evidence>
<comment type="function">
    <text evidence="5 6">Binds directly to 23S ribosomal RNA and is necessary for the in vitro assembly process of the 50S ribosomal subunit. It is not involved in the protein synthesizing functions of that subunit.</text>
</comment>
<dbReference type="HAMAP" id="MF_00382">
    <property type="entry name" value="Ribosomal_bL20"/>
    <property type="match status" value="1"/>
</dbReference>
<dbReference type="Gene3D" id="1.10.1900.20">
    <property type="entry name" value="Ribosomal protein L20"/>
    <property type="match status" value="1"/>
</dbReference>
<protein>
    <recommendedName>
        <fullName evidence="4 5">Large ribosomal subunit protein bL20</fullName>
    </recommendedName>
</protein>
<evidence type="ECO:0000256" key="5">
    <source>
        <dbReference type="HAMAP-Rule" id="MF_00382"/>
    </source>
</evidence>
<comment type="similarity">
    <text evidence="1 5 6">Belongs to the bacterial ribosomal protein bL20 family.</text>
</comment>
<dbReference type="GO" id="GO:1990904">
    <property type="term" value="C:ribonucleoprotein complex"/>
    <property type="evidence" value="ECO:0007669"/>
    <property type="project" value="UniProtKB-KW"/>
</dbReference>
<dbReference type="NCBIfam" id="TIGR01032">
    <property type="entry name" value="rplT_bact"/>
    <property type="match status" value="1"/>
</dbReference>
<proteinExistence type="inferred from homology"/>
<dbReference type="InterPro" id="IPR035566">
    <property type="entry name" value="Ribosomal_protein_bL20_C"/>
</dbReference>
<evidence type="ECO:0000256" key="6">
    <source>
        <dbReference type="RuleBase" id="RU000560"/>
    </source>
</evidence>
<dbReference type="Proteomes" id="UP000075241">
    <property type="component" value="Chromosome I"/>
</dbReference>
<evidence type="ECO:0000313" key="7">
    <source>
        <dbReference type="EMBL" id="CUX79131.1"/>
    </source>
</evidence>
<dbReference type="GO" id="GO:0006412">
    <property type="term" value="P:translation"/>
    <property type="evidence" value="ECO:0007669"/>
    <property type="project" value="InterPro"/>
</dbReference>
<dbReference type="InterPro" id="IPR005813">
    <property type="entry name" value="Ribosomal_bL20"/>
</dbReference>
<evidence type="ECO:0000313" key="8">
    <source>
        <dbReference type="Proteomes" id="UP000075241"/>
    </source>
</evidence>
<dbReference type="CDD" id="cd07026">
    <property type="entry name" value="Ribosomal_L20"/>
    <property type="match status" value="1"/>
</dbReference>
<reference evidence="8" key="1">
    <citation type="submission" date="2016-01" db="EMBL/GenBank/DDBJ databases">
        <authorList>
            <person name="Husnik F."/>
        </authorList>
    </citation>
    <scope>NUCLEOTIDE SEQUENCE [LARGE SCALE GENOMIC DNA]</scope>
</reference>
<dbReference type="EMBL" id="LN999056">
    <property type="protein sequence ID" value="CUX79131.1"/>
    <property type="molecule type" value="Genomic_DNA"/>
</dbReference>
<name>A0A143WNU6_TREPR</name>
<dbReference type="GO" id="GO:0000027">
    <property type="term" value="P:ribosomal large subunit assembly"/>
    <property type="evidence" value="ECO:0007669"/>
    <property type="project" value="UniProtKB-UniRule"/>
</dbReference>
<evidence type="ECO:0000256" key="2">
    <source>
        <dbReference type="ARBA" id="ARBA00022980"/>
    </source>
</evidence>
<dbReference type="GO" id="GO:0003735">
    <property type="term" value="F:structural constituent of ribosome"/>
    <property type="evidence" value="ECO:0007669"/>
    <property type="project" value="InterPro"/>
</dbReference>
<dbReference type="GO" id="GO:0019843">
    <property type="term" value="F:rRNA binding"/>
    <property type="evidence" value="ECO:0007669"/>
    <property type="project" value="UniProtKB-UniRule"/>
</dbReference>